<protein>
    <submittedName>
        <fullName evidence="1">Uncharacterized protein</fullName>
    </submittedName>
</protein>
<evidence type="ECO:0000313" key="1">
    <source>
        <dbReference type="EMBL" id="MBP1906071.1"/>
    </source>
</evidence>
<dbReference type="EMBL" id="JAGGKG010000012">
    <property type="protein sequence ID" value="MBP1906071.1"/>
    <property type="molecule type" value="Genomic_DNA"/>
</dbReference>
<organism evidence="1 2">
    <name type="scientific">Paenibacillus turicensis</name>
    <dbReference type="NCBI Taxonomy" id="160487"/>
    <lineage>
        <taxon>Bacteria</taxon>
        <taxon>Bacillati</taxon>
        <taxon>Bacillota</taxon>
        <taxon>Bacilli</taxon>
        <taxon>Bacillales</taxon>
        <taxon>Paenibacillaceae</taxon>
        <taxon>Paenibacillus</taxon>
    </lineage>
</organism>
<proteinExistence type="predicted"/>
<gene>
    <name evidence="1" type="ORF">J2Z32_002720</name>
</gene>
<dbReference type="RefSeq" id="WP_210089674.1">
    <property type="nucleotide sequence ID" value="NZ_JAGGKG010000012.1"/>
</dbReference>
<reference evidence="1 2" key="1">
    <citation type="submission" date="2021-03" db="EMBL/GenBank/DDBJ databases">
        <title>Genomic Encyclopedia of Type Strains, Phase IV (KMG-IV): sequencing the most valuable type-strain genomes for metagenomic binning, comparative biology and taxonomic classification.</title>
        <authorList>
            <person name="Goeker M."/>
        </authorList>
    </citation>
    <scope>NUCLEOTIDE SEQUENCE [LARGE SCALE GENOMIC DNA]</scope>
    <source>
        <strain evidence="1 2">DSM 14349</strain>
    </source>
</reference>
<dbReference type="Proteomes" id="UP001519272">
    <property type="component" value="Unassembled WGS sequence"/>
</dbReference>
<name>A0ABS4FU14_9BACL</name>
<accession>A0ABS4FU14</accession>
<evidence type="ECO:0000313" key="2">
    <source>
        <dbReference type="Proteomes" id="UP001519272"/>
    </source>
</evidence>
<sequence length="311" mass="35497">MTQKIKLKPFVDIATYMEGFEIVSFSLSENGYIYILLIDKIPEREKGMFVQTSLNQFRTYKMLIINQLKIQDVILIGEKFNYHYLQPLGEDRLLLVGARARKYQNQASYRDCDYNAKVCDFDGNIITQFCLGDGIQDVQVTAGGTIWTSYFDEGVYGNYGWDEPIGASGLIAWDEQGNKKFENKVACIDDCYALNVVSEDEVWFYYYNEFKLGYIQGGIDQPEITFMDPHISGSSGFCTDGDHFLFDAGYSKHGTYILKKLAKPGNLVGKQSIQFVDESGEKLVRASLRRNQLLLNQGSRMYLAKINQIIE</sequence>
<comment type="caution">
    <text evidence="1">The sequence shown here is derived from an EMBL/GenBank/DDBJ whole genome shotgun (WGS) entry which is preliminary data.</text>
</comment>
<keyword evidence="2" id="KW-1185">Reference proteome</keyword>